<reference evidence="1 2" key="1">
    <citation type="journal article" date="2021" name="Elife">
        <title>Chloroplast acquisition without the gene transfer in kleptoplastic sea slugs, Plakobranchus ocellatus.</title>
        <authorList>
            <person name="Maeda T."/>
            <person name="Takahashi S."/>
            <person name="Yoshida T."/>
            <person name="Shimamura S."/>
            <person name="Takaki Y."/>
            <person name="Nagai Y."/>
            <person name="Toyoda A."/>
            <person name="Suzuki Y."/>
            <person name="Arimoto A."/>
            <person name="Ishii H."/>
            <person name="Satoh N."/>
            <person name="Nishiyama T."/>
            <person name="Hasebe M."/>
            <person name="Maruyama T."/>
            <person name="Minagawa J."/>
            <person name="Obokata J."/>
            <person name="Shigenobu S."/>
        </authorList>
    </citation>
    <scope>NUCLEOTIDE SEQUENCE [LARGE SCALE GENOMIC DNA]</scope>
</reference>
<dbReference type="EMBL" id="BLXT01001295">
    <property type="protein sequence ID" value="GFN84303.1"/>
    <property type="molecule type" value="Genomic_DNA"/>
</dbReference>
<organism evidence="1 2">
    <name type="scientific">Plakobranchus ocellatus</name>
    <dbReference type="NCBI Taxonomy" id="259542"/>
    <lineage>
        <taxon>Eukaryota</taxon>
        <taxon>Metazoa</taxon>
        <taxon>Spiralia</taxon>
        <taxon>Lophotrochozoa</taxon>
        <taxon>Mollusca</taxon>
        <taxon>Gastropoda</taxon>
        <taxon>Heterobranchia</taxon>
        <taxon>Euthyneura</taxon>
        <taxon>Panpulmonata</taxon>
        <taxon>Sacoglossa</taxon>
        <taxon>Placobranchoidea</taxon>
        <taxon>Plakobranchidae</taxon>
        <taxon>Plakobranchus</taxon>
    </lineage>
</organism>
<dbReference type="AlphaFoldDB" id="A0AAV3YQB6"/>
<accession>A0AAV3YQB6</accession>
<sequence>MRLLSRDHDWFVARRLYNDATHKVFNNFTSRIFADILELAGKYRRWMQCANDPYIPVCVTSPGAEFPMSLSPLKRIPKKLDTVEDQRERRSKASWYKVRLTKRKITVRGRDEED</sequence>
<gene>
    <name evidence="1" type="ORF">PoB_001080900</name>
</gene>
<evidence type="ECO:0000313" key="1">
    <source>
        <dbReference type="EMBL" id="GFN84303.1"/>
    </source>
</evidence>
<name>A0AAV3YQB6_9GAST</name>
<keyword evidence="2" id="KW-1185">Reference proteome</keyword>
<protein>
    <submittedName>
        <fullName evidence="1">Uncharacterized protein</fullName>
    </submittedName>
</protein>
<proteinExistence type="predicted"/>
<evidence type="ECO:0000313" key="2">
    <source>
        <dbReference type="Proteomes" id="UP000735302"/>
    </source>
</evidence>
<comment type="caution">
    <text evidence="1">The sequence shown here is derived from an EMBL/GenBank/DDBJ whole genome shotgun (WGS) entry which is preliminary data.</text>
</comment>
<dbReference type="Proteomes" id="UP000735302">
    <property type="component" value="Unassembled WGS sequence"/>
</dbReference>